<reference evidence="1" key="1">
    <citation type="submission" date="2022-08" db="EMBL/GenBank/DDBJ databases">
        <title>Genome Sequence of Lecanicillium fungicola.</title>
        <authorList>
            <person name="Buettner E."/>
        </authorList>
    </citation>
    <scope>NUCLEOTIDE SEQUENCE</scope>
    <source>
        <strain evidence="1">Babe33</strain>
    </source>
</reference>
<keyword evidence="2" id="KW-1185">Reference proteome</keyword>
<evidence type="ECO:0000313" key="2">
    <source>
        <dbReference type="Proteomes" id="UP001143910"/>
    </source>
</evidence>
<comment type="caution">
    <text evidence="1">The sequence shown here is derived from an EMBL/GenBank/DDBJ whole genome shotgun (WGS) entry which is preliminary data.</text>
</comment>
<name>A0ACC1MDF9_9HYPO</name>
<organism evidence="1 2">
    <name type="scientific">Zarea fungicola</name>
    <dbReference type="NCBI Taxonomy" id="93591"/>
    <lineage>
        <taxon>Eukaryota</taxon>
        <taxon>Fungi</taxon>
        <taxon>Dikarya</taxon>
        <taxon>Ascomycota</taxon>
        <taxon>Pezizomycotina</taxon>
        <taxon>Sordariomycetes</taxon>
        <taxon>Hypocreomycetidae</taxon>
        <taxon>Hypocreales</taxon>
        <taxon>Cordycipitaceae</taxon>
        <taxon>Zarea</taxon>
    </lineage>
</organism>
<gene>
    <name evidence="1" type="ORF">NQ176_g10925</name>
</gene>
<dbReference type="Proteomes" id="UP001143910">
    <property type="component" value="Unassembled WGS sequence"/>
</dbReference>
<dbReference type="EMBL" id="JANJQO010003276">
    <property type="protein sequence ID" value="KAJ2962582.1"/>
    <property type="molecule type" value="Genomic_DNA"/>
</dbReference>
<accession>A0ACC1MDF9</accession>
<proteinExistence type="predicted"/>
<sequence length="80" mass="8755">MPPSKLTTASPAFMLLGGVSTLPSGSLVRGLLNKPKSTPQRFRDVGVEYDYLQLRTYGVGVPERASKMKRRNESVSSDRA</sequence>
<evidence type="ECO:0000313" key="1">
    <source>
        <dbReference type="EMBL" id="KAJ2962582.1"/>
    </source>
</evidence>
<protein>
    <submittedName>
        <fullName evidence="1">Uncharacterized protein</fullName>
    </submittedName>
</protein>